<dbReference type="OMA" id="GFAQECP"/>
<accession>A0A9Q0RRB6</accession>
<reference evidence="5" key="1">
    <citation type="submission" date="2022-12" db="EMBL/GenBank/DDBJ databases">
        <title>Genome assemblies of Blomia tropicalis.</title>
        <authorList>
            <person name="Cui Y."/>
        </authorList>
    </citation>
    <scope>NUCLEOTIDE SEQUENCE</scope>
    <source>
        <tissue evidence="5">Adult mites</tissue>
    </source>
</reference>
<keyword evidence="6" id="KW-1185">Reference proteome</keyword>
<keyword evidence="3" id="KW-0521">NADP</keyword>
<dbReference type="InterPro" id="IPR036291">
    <property type="entry name" value="NAD(P)-bd_dom_sf"/>
</dbReference>
<gene>
    <name evidence="5" type="ORF">RDWZM_002040</name>
</gene>
<keyword evidence="4" id="KW-0560">Oxidoreductase</keyword>
<sequence>MTTKFYQSSNVCIILTGASRGFGQSLANIFASHYRNQFSSNRMDDGNLQFLLISRDRTKLEHVSNSLKSIDPDHINVHCIEADLSKSGSISSIEECCKQMKIFERSDSTRKHYILIHNAGSLGETNRWCKAINVEQAKERDDYYRLNLYSVMELTGIFIRQTESMLSTMISRHIINISSLAAIQPFNGLIDYCVGKSAREAYFRQLSHELSQDLPNKSIHILNYAPGPLKTEMFSELQTNSLISDQFGAVIPLSPEESGEKLFKILCKNKYDNGSHVDYYDV</sequence>
<proteinExistence type="predicted"/>
<dbReference type="EMBL" id="JAPWDV010000001">
    <property type="protein sequence ID" value="KAJ6223495.1"/>
    <property type="molecule type" value="Genomic_DNA"/>
</dbReference>
<protein>
    <submittedName>
        <fullName evidence="5">Uncharacterized protein</fullName>
    </submittedName>
</protein>
<dbReference type="AlphaFoldDB" id="A0A9Q0RRB6"/>
<dbReference type="PANTHER" id="PTHR44085:SF2">
    <property type="entry name" value="SEPIAPTERIN REDUCTASE"/>
    <property type="match status" value="1"/>
</dbReference>
<dbReference type="PRINTS" id="PR00081">
    <property type="entry name" value="GDHRDH"/>
</dbReference>
<evidence type="ECO:0000256" key="1">
    <source>
        <dbReference type="ARBA" id="ARBA00004496"/>
    </source>
</evidence>
<evidence type="ECO:0000256" key="3">
    <source>
        <dbReference type="ARBA" id="ARBA00022857"/>
    </source>
</evidence>
<keyword evidence="2" id="KW-0963">Cytoplasm</keyword>
<comment type="caution">
    <text evidence="5">The sequence shown here is derived from an EMBL/GenBank/DDBJ whole genome shotgun (WGS) entry which is preliminary data.</text>
</comment>
<dbReference type="GO" id="GO:0004757">
    <property type="term" value="F:sepiapterin reductase (NADP+) activity"/>
    <property type="evidence" value="ECO:0007669"/>
    <property type="project" value="TreeGrafter"/>
</dbReference>
<dbReference type="InterPro" id="IPR002347">
    <property type="entry name" value="SDR_fam"/>
</dbReference>
<evidence type="ECO:0000256" key="2">
    <source>
        <dbReference type="ARBA" id="ARBA00022490"/>
    </source>
</evidence>
<dbReference type="Gene3D" id="3.40.50.720">
    <property type="entry name" value="NAD(P)-binding Rossmann-like Domain"/>
    <property type="match status" value="1"/>
</dbReference>
<organism evidence="5 6">
    <name type="scientific">Blomia tropicalis</name>
    <name type="common">Mite</name>
    <dbReference type="NCBI Taxonomy" id="40697"/>
    <lineage>
        <taxon>Eukaryota</taxon>
        <taxon>Metazoa</taxon>
        <taxon>Ecdysozoa</taxon>
        <taxon>Arthropoda</taxon>
        <taxon>Chelicerata</taxon>
        <taxon>Arachnida</taxon>
        <taxon>Acari</taxon>
        <taxon>Acariformes</taxon>
        <taxon>Sarcoptiformes</taxon>
        <taxon>Astigmata</taxon>
        <taxon>Glycyphagoidea</taxon>
        <taxon>Echimyopodidae</taxon>
        <taxon>Blomia</taxon>
    </lineage>
</organism>
<dbReference type="GO" id="GO:0006729">
    <property type="term" value="P:tetrahydrobiopterin biosynthetic process"/>
    <property type="evidence" value="ECO:0007669"/>
    <property type="project" value="TreeGrafter"/>
</dbReference>
<dbReference type="InterPro" id="IPR051721">
    <property type="entry name" value="Biopterin_syn/organic_redct"/>
</dbReference>
<dbReference type="PANTHER" id="PTHR44085">
    <property type="entry name" value="SEPIAPTERIN REDUCTASE"/>
    <property type="match status" value="1"/>
</dbReference>
<dbReference type="SUPFAM" id="SSF51735">
    <property type="entry name" value="NAD(P)-binding Rossmann-fold domains"/>
    <property type="match status" value="1"/>
</dbReference>
<comment type="subcellular location">
    <subcellularLocation>
        <location evidence="1">Cytoplasm</location>
    </subcellularLocation>
</comment>
<dbReference type="Proteomes" id="UP001142055">
    <property type="component" value="Chromosome 1"/>
</dbReference>
<name>A0A9Q0RRB6_BLOTA</name>
<dbReference type="GO" id="GO:0005737">
    <property type="term" value="C:cytoplasm"/>
    <property type="evidence" value="ECO:0007669"/>
    <property type="project" value="UniProtKB-SubCell"/>
</dbReference>
<dbReference type="Pfam" id="PF00106">
    <property type="entry name" value="adh_short"/>
    <property type="match status" value="1"/>
</dbReference>
<evidence type="ECO:0000313" key="5">
    <source>
        <dbReference type="EMBL" id="KAJ6223495.1"/>
    </source>
</evidence>
<evidence type="ECO:0000313" key="6">
    <source>
        <dbReference type="Proteomes" id="UP001142055"/>
    </source>
</evidence>
<evidence type="ECO:0000256" key="4">
    <source>
        <dbReference type="ARBA" id="ARBA00023002"/>
    </source>
</evidence>